<keyword evidence="1" id="KW-0732">Signal</keyword>
<sequence>MRKKIISVLFLCFFLFSIVTPTWASTAKEEYKNYINQQYDYTTIDDVSLKGKINIDTFALKTKKSDPQLDLFLSALNKATLDYDISMDFKNHNAKFLLAFKNDMYNLPLHFFITKDQVLVDLDSIKKIVSYFDPVVKDKFSKIPSTKKYVILVDKTDAGVSRMWDDMGKALKDAQPDPKALEALKELNRLFIDSLPDGIVKKFDDQMIGLEIKQENLIPILSSLIEIVKENPDKVKQYVKAMSGDPTKNFAIEKKEDLSPEKVSEALQKLSNEMNKSFYLNLLQMGGKYINKNQTEGFFTIDLNILEDKNRDFSGLIRVKSENSSKWNTPDREGLPQATNSNCITTEELDRLVSPK</sequence>
<evidence type="ECO:0000313" key="3">
    <source>
        <dbReference type="Proteomes" id="UP000617402"/>
    </source>
</evidence>
<protein>
    <recommendedName>
        <fullName evidence="4">DUF945 family protein</fullName>
    </recommendedName>
</protein>
<feature type="chain" id="PRO_5046029316" description="DUF945 family protein" evidence="1">
    <location>
        <begin position="25"/>
        <end position="356"/>
    </location>
</feature>
<keyword evidence="3" id="KW-1185">Reference proteome</keyword>
<comment type="caution">
    <text evidence="2">The sequence shown here is derived from an EMBL/GenBank/DDBJ whole genome shotgun (WGS) entry which is preliminary data.</text>
</comment>
<dbReference type="EMBL" id="JACVHF010000009">
    <property type="protein sequence ID" value="MBC9784959.1"/>
    <property type="molecule type" value="Genomic_DNA"/>
</dbReference>
<organism evidence="2 3">
    <name type="scientific">Heliobacterium chlorum</name>
    <dbReference type="NCBI Taxonomy" id="2698"/>
    <lineage>
        <taxon>Bacteria</taxon>
        <taxon>Bacillati</taxon>
        <taxon>Bacillota</taxon>
        <taxon>Clostridia</taxon>
        <taxon>Eubacteriales</taxon>
        <taxon>Heliobacteriaceae</taxon>
        <taxon>Heliobacterium</taxon>
    </lineage>
</organism>
<feature type="signal peptide" evidence="1">
    <location>
        <begin position="1"/>
        <end position="24"/>
    </location>
</feature>
<evidence type="ECO:0000256" key="1">
    <source>
        <dbReference type="SAM" id="SignalP"/>
    </source>
</evidence>
<accession>A0ABR7T547</accession>
<name>A0ABR7T547_HELCL</name>
<proteinExistence type="predicted"/>
<reference evidence="2 3" key="1">
    <citation type="submission" date="2020-07" db="EMBL/GenBank/DDBJ databases">
        <title>Draft whole-genome sequence of Heliobacterium chlorum DSM 3682, type strain.</title>
        <authorList>
            <person name="Kyndt J.A."/>
            <person name="Meyer T.E."/>
            <person name="Imhoff J.F."/>
        </authorList>
    </citation>
    <scope>NUCLEOTIDE SEQUENCE [LARGE SCALE GENOMIC DNA]</scope>
    <source>
        <strain evidence="2 3">DSM 3682</strain>
    </source>
</reference>
<evidence type="ECO:0008006" key="4">
    <source>
        <dbReference type="Google" id="ProtNLM"/>
    </source>
</evidence>
<gene>
    <name evidence="2" type="ORF">H1S01_10595</name>
</gene>
<dbReference type="Proteomes" id="UP000617402">
    <property type="component" value="Unassembled WGS sequence"/>
</dbReference>
<dbReference type="RefSeq" id="WP_188040378.1">
    <property type="nucleotide sequence ID" value="NZ_JACVHF010000009.1"/>
</dbReference>
<evidence type="ECO:0000313" key="2">
    <source>
        <dbReference type="EMBL" id="MBC9784959.1"/>
    </source>
</evidence>